<sequence length="108" mass="12292">MRKKRCAGEHATVTAVTVAKTTCMAYHFDDFQSRKHNLKNIRGWIMLCNPPHTDLSVDKIGSDHYVCSKGFMVFVISKMDVMPELSASHMEDDKSEERTIPLTKKKCS</sequence>
<dbReference type="Proteomes" id="UP000735302">
    <property type="component" value="Unassembled WGS sequence"/>
</dbReference>
<protein>
    <recommendedName>
        <fullName evidence="4">THAP-type domain-containing protein</fullName>
    </recommendedName>
</protein>
<organism evidence="2 3">
    <name type="scientific">Plakobranchus ocellatus</name>
    <dbReference type="NCBI Taxonomy" id="259542"/>
    <lineage>
        <taxon>Eukaryota</taxon>
        <taxon>Metazoa</taxon>
        <taxon>Spiralia</taxon>
        <taxon>Lophotrochozoa</taxon>
        <taxon>Mollusca</taxon>
        <taxon>Gastropoda</taxon>
        <taxon>Heterobranchia</taxon>
        <taxon>Euthyneura</taxon>
        <taxon>Panpulmonata</taxon>
        <taxon>Sacoglossa</taxon>
        <taxon>Placobranchoidea</taxon>
        <taxon>Plakobranchidae</taxon>
        <taxon>Plakobranchus</taxon>
    </lineage>
</organism>
<proteinExistence type="predicted"/>
<reference evidence="2 3" key="1">
    <citation type="journal article" date="2021" name="Elife">
        <title>Chloroplast acquisition without the gene transfer in kleptoplastic sea slugs, Plakobranchus ocellatus.</title>
        <authorList>
            <person name="Maeda T."/>
            <person name="Takahashi S."/>
            <person name="Yoshida T."/>
            <person name="Shimamura S."/>
            <person name="Takaki Y."/>
            <person name="Nagai Y."/>
            <person name="Toyoda A."/>
            <person name="Suzuki Y."/>
            <person name="Arimoto A."/>
            <person name="Ishii H."/>
            <person name="Satoh N."/>
            <person name="Nishiyama T."/>
            <person name="Hasebe M."/>
            <person name="Maruyama T."/>
            <person name="Minagawa J."/>
            <person name="Obokata J."/>
            <person name="Shigenobu S."/>
        </authorList>
    </citation>
    <scope>NUCLEOTIDE SEQUENCE [LARGE SCALE GENOMIC DNA]</scope>
</reference>
<feature type="region of interest" description="Disordered" evidence="1">
    <location>
        <begin position="87"/>
        <end position="108"/>
    </location>
</feature>
<feature type="compositionally biased region" description="Basic and acidic residues" evidence="1">
    <location>
        <begin position="89"/>
        <end position="99"/>
    </location>
</feature>
<comment type="caution">
    <text evidence="2">The sequence shown here is derived from an EMBL/GenBank/DDBJ whole genome shotgun (WGS) entry which is preliminary data.</text>
</comment>
<evidence type="ECO:0008006" key="4">
    <source>
        <dbReference type="Google" id="ProtNLM"/>
    </source>
</evidence>
<dbReference type="AlphaFoldDB" id="A0AAV4BJA4"/>
<evidence type="ECO:0000256" key="1">
    <source>
        <dbReference type="SAM" id="MobiDB-lite"/>
    </source>
</evidence>
<dbReference type="EMBL" id="BLXT01005065">
    <property type="protein sequence ID" value="GFO19580.1"/>
    <property type="molecule type" value="Genomic_DNA"/>
</dbReference>
<evidence type="ECO:0000313" key="2">
    <source>
        <dbReference type="EMBL" id="GFO19580.1"/>
    </source>
</evidence>
<evidence type="ECO:0000313" key="3">
    <source>
        <dbReference type="Proteomes" id="UP000735302"/>
    </source>
</evidence>
<accession>A0AAV4BJA4</accession>
<name>A0AAV4BJA4_9GAST</name>
<keyword evidence="3" id="KW-1185">Reference proteome</keyword>
<gene>
    <name evidence="2" type="ORF">PoB_004608500</name>
</gene>